<dbReference type="Proteomes" id="UP000005206">
    <property type="component" value="Unassembled WGS sequence"/>
</dbReference>
<reference evidence="2 3" key="1">
    <citation type="journal article" date="2009" name="PLoS Genet.">
        <title>The genome of Nectria haematococca: contribution of supernumerary chromosomes to gene expansion.</title>
        <authorList>
            <person name="Coleman J.J."/>
            <person name="Rounsley S.D."/>
            <person name="Rodriguez-Carres M."/>
            <person name="Kuo A."/>
            <person name="Wasmann C.C."/>
            <person name="Grimwood J."/>
            <person name="Schmutz J."/>
            <person name="Taga M."/>
            <person name="White G.J."/>
            <person name="Zhou S."/>
            <person name="Schwartz D.C."/>
            <person name="Freitag M."/>
            <person name="Ma L.J."/>
            <person name="Danchin E.G."/>
            <person name="Henrissat B."/>
            <person name="Coutinho P.M."/>
            <person name="Nelson D.R."/>
            <person name="Straney D."/>
            <person name="Napoli C.A."/>
            <person name="Barker B.M."/>
            <person name="Gribskov M."/>
            <person name="Rep M."/>
            <person name="Kroken S."/>
            <person name="Molnar I."/>
            <person name="Rensing C."/>
            <person name="Kennell J.C."/>
            <person name="Zamora J."/>
            <person name="Farman M.L."/>
            <person name="Selker E.U."/>
            <person name="Salamov A."/>
            <person name="Shapiro H."/>
            <person name="Pangilinan J."/>
            <person name="Lindquist E."/>
            <person name="Lamers C."/>
            <person name="Grigoriev I.V."/>
            <person name="Geiser D.M."/>
            <person name="Covert S.F."/>
            <person name="Temporini E."/>
            <person name="Vanetten H.D."/>
        </authorList>
    </citation>
    <scope>NUCLEOTIDE SEQUENCE [LARGE SCALE GENOMIC DNA]</scope>
    <source>
        <strain evidence="3">ATCC MYA-4622 / CBS 123669 / FGSC 9596 / NRRL 45880 / 77-13-4</strain>
    </source>
</reference>
<feature type="chain" id="PRO_5002988287" evidence="1">
    <location>
        <begin position="21"/>
        <end position="250"/>
    </location>
</feature>
<protein>
    <submittedName>
        <fullName evidence="2">Uncharacterized protein</fullName>
    </submittedName>
</protein>
<keyword evidence="3" id="KW-1185">Reference proteome</keyword>
<evidence type="ECO:0000313" key="2">
    <source>
        <dbReference type="EMBL" id="EEU33904.1"/>
    </source>
</evidence>
<evidence type="ECO:0000256" key="1">
    <source>
        <dbReference type="SAM" id="SignalP"/>
    </source>
</evidence>
<dbReference type="HOGENOM" id="CLU_1111653_0_0_1"/>
<keyword evidence="1" id="KW-0732">Signal</keyword>
<dbReference type="RefSeq" id="XP_003039617.1">
    <property type="nucleotide sequence ID" value="XM_003039571.1"/>
</dbReference>
<name>C7ZPZ2_FUSV7</name>
<proteinExistence type="predicted"/>
<dbReference type="AlphaFoldDB" id="C7ZPZ2"/>
<dbReference type="KEGG" id="nhe:NECHADRAFT_89037"/>
<gene>
    <name evidence="2" type="ORF">NECHADRAFT_89037</name>
</gene>
<dbReference type="EMBL" id="GG698976">
    <property type="protein sequence ID" value="EEU33904.1"/>
    <property type="molecule type" value="Genomic_DNA"/>
</dbReference>
<accession>C7ZPZ2</accession>
<dbReference type="OrthoDB" id="5086958at2759"/>
<dbReference type="GeneID" id="9667148"/>
<sequence>MHWQLVVGFISAAVMALAAGGRYVLGNGGPHGVKLPEHLVNHAVDSNDKLERHICVAYEALFQLEPKYHISPPNFYQLLRVPPLPPAVFGDIDNDSAQTARLRTVMARLDGKMRKLFLERRALPKGPGRDNVIKAIATWNKIGSVLLHPLVRDLYEQEFGGNNVGEVLMKMCGERWEKKRRPPRPPGQILLRADDWAIFMFKMKCFLSLDVISKRLRPPTIGVYVMTYDVENLLAMSLTLCTLWPGSLID</sequence>
<dbReference type="InParanoid" id="C7ZPZ2"/>
<evidence type="ECO:0000313" key="3">
    <source>
        <dbReference type="Proteomes" id="UP000005206"/>
    </source>
</evidence>
<dbReference type="VEuPathDB" id="FungiDB:NECHADRAFT_89037"/>
<feature type="signal peptide" evidence="1">
    <location>
        <begin position="1"/>
        <end position="20"/>
    </location>
</feature>
<organism evidence="2 3">
    <name type="scientific">Fusarium vanettenii (strain ATCC MYA-4622 / CBS 123669 / FGSC 9596 / NRRL 45880 / 77-13-4)</name>
    <name type="common">Fusarium solani subsp. pisi</name>
    <dbReference type="NCBI Taxonomy" id="660122"/>
    <lineage>
        <taxon>Eukaryota</taxon>
        <taxon>Fungi</taxon>
        <taxon>Dikarya</taxon>
        <taxon>Ascomycota</taxon>
        <taxon>Pezizomycotina</taxon>
        <taxon>Sordariomycetes</taxon>
        <taxon>Hypocreomycetidae</taxon>
        <taxon>Hypocreales</taxon>
        <taxon>Nectriaceae</taxon>
        <taxon>Fusarium</taxon>
        <taxon>Fusarium solani species complex</taxon>
        <taxon>Fusarium vanettenii</taxon>
    </lineage>
</organism>